<reference evidence="2" key="2">
    <citation type="journal article" date="2020" name="Nat. Commun.">
        <title>Large-scale genome sequencing of mycorrhizal fungi provides insights into the early evolution of symbiotic traits.</title>
        <authorList>
            <person name="Miyauchi S."/>
            <person name="Kiss E."/>
            <person name="Kuo A."/>
            <person name="Drula E."/>
            <person name="Kohler A."/>
            <person name="Sanchez-Garcia M."/>
            <person name="Morin E."/>
            <person name="Andreopoulos B."/>
            <person name="Barry K.W."/>
            <person name="Bonito G."/>
            <person name="Buee M."/>
            <person name="Carver A."/>
            <person name="Chen C."/>
            <person name="Cichocki N."/>
            <person name="Clum A."/>
            <person name="Culley D."/>
            <person name="Crous P.W."/>
            <person name="Fauchery L."/>
            <person name="Girlanda M."/>
            <person name="Hayes R.D."/>
            <person name="Keri Z."/>
            <person name="LaButti K."/>
            <person name="Lipzen A."/>
            <person name="Lombard V."/>
            <person name="Magnuson J."/>
            <person name="Maillard F."/>
            <person name="Murat C."/>
            <person name="Nolan M."/>
            <person name="Ohm R.A."/>
            <person name="Pangilinan J."/>
            <person name="Pereira M.F."/>
            <person name="Perotto S."/>
            <person name="Peter M."/>
            <person name="Pfister S."/>
            <person name="Riley R."/>
            <person name="Sitrit Y."/>
            <person name="Stielow J.B."/>
            <person name="Szollosi G."/>
            <person name="Zifcakova L."/>
            <person name="Stursova M."/>
            <person name="Spatafora J.W."/>
            <person name="Tedersoo L."/>
            <person name="Vaario L.M."/>
            <person name="Yamada A."/>
            <person name="Yan M."/>
            <person name="Wang P."/>
            <person name="Xu J."/>
            <person name="Bruns T."/>
            <person name="Baldrian P."/>
            <person name="Vilgalys R."/>
            <person name="Dunand C."/>
            <person name="Henrissat B."/>
            <person name="Grigoriev I.V."/>
            <person name="Hibbett D."/>
            <person name="Nagy L.G."/>
            <person name="Martin F.M."/>
        </authorList>
    </citation>
    <scope>NUCLEOTIDE SEQUENCE</scope>
    <source>
        <strain evidence="2">Prilba</strain>
    </source>
</reference>
<dbReference type="AlphaFoldDB" id="A0A9P5T9T3"/>
<accession>A0A9P5T9T3</accession>
<feature type="transmembrane region" description="Helical" evidence="1">
    <location>
        <begin position="28"/>
        <end position="45"/>
    </location>
</feature>
<evidence type="ECO:0000313" key="2">
    <source>
        <dbReference type="EMBL" id="KAF8481326.1"/>
    </source>
</evidence>
<protein>
    <submittedName>
        <fullName evidence="2">Uncharacterized protein</fullName>
    </submittedName>
</protein>
<comment type="caution">
    <text evidence="2">The sequence shown here is derived from an EMBL/GenBank/DDBJ whole genome shotgun (WGS) entry which is preliminary data.</text>
</comment>
<reference evidence="2" key="1">
    <citation type="submission" date="2019-10" db="EMBL/GenBank/DDBJ databases">
        <authorList>
            <consortium name="DOE Joint Genome Institute"/>
            <person name="Kuo A."/>
            <person name="Miyauchi S."/>
            <person name="Kiss E."/>
            <person name="Drula E."/>
            <person name="Kohler A."/>
            <person name="Sanchez-Garcia M."/>
            <person name="Andreopoulos B."/>
            <person name="Barry K.W."/>
            <person name="Bonito G."/>
            <person name="Buee M."/>
            <person name="Carver A."/>
            <person name="Chen C."/>
            <person name="Cichocki N."/>
            <person name="Clum A."/>
            <person name="Culley D."/>
            <person name="Crous P.W."/>
            <person name="Fauchery L."/>
            <person name="Girlanda M."/>
            <person name="Hayes R."/>
            <person name="Keri Z."/>
            <person name="LaButti K."/>
            <person name="Lipzen A."/>
            <person name="Lombard V."/>
            <person name="Magnuson J."/>
            <person name="Maillard F."/>
            <person name="Morin E."/>
            <person name="Murat C."/>
            <person name="Nolan M."/>
            <person name="Ohm R."/>
            <person name="Pangilinan J."/>
            <person name="Pereira M."/>
            <person name="Perotto S."/>
            <person name="Peter M."/>
            <person name="Riley R."/>
            <person name="Sitrit Y."/>
            <person name="Stielow B."/>
            <person name="Szollosi G."/>
            <person name="Zifcakova L."/>
            <person name="Stursova M."/>
            <person name="Spatafora J.W."/>
            <person name="Tedersoo L."/>
            <person name="Vaario L.-M."/>
            <person name="Yamada A."/>
            <person name="Yan M."/>
            <person name="Wang P."/>
            <person name="Xu J."/>
            <person name="Bruns T."/>
            <person name="Baldrian P."/>
            <person name="Vilgalys R."/>
            <person name="Henrissat B."/>
            <person name="Grigoriev I.V."/>
            <person name="Hibbett D."/>
            <person name="Nagy L.G."/>
            <person name="Martin F.M."/>
        </authorList>
    </citation>
    <scope>NUCLEOTIDE SEQUENCE</scope>
    <source>
        <strain evidence="2">Prilba</strain>
    </source>
</reference>
<keyword evidence="3" id="KW-1185">Reference proteome</keyword>
<dbReference type="EMBL" id="WHVB01000007">
    <property type="protein sequence ID" value="KAF8481326.1"/>
    <property type="molecule type" value="Genomic_DNA"/>
</dbReference>
<dbReference type="Proteomes" id="UP000759537">
    <property type="component" value="Unassembled WGS sequence"/>
</dbReference>
<dbReference type="OrthoDB" id="3266475at2759"/>
<keyword evidence="1" id="KW-0812">Transmembrane</keyword>
<organism evidence="2 3">
    <name type="scientific">Russula ochroleuca</name>
    <dbReference type="NCBI Taxonomy" id="152965"/>
    <lineage>
        <taxon>Eukaryota</taxon>
        <taxon>Fungi</taxon>
        <taxon>Dikarya</taxon>
        <taxon>Basidiomycota</taxon>
        <taxon>Agaricomycotina</taxon>
        <taxon>Agaricomycetes</taxon>
        <taxon>Russulales</taxon>
        <taxon>Russulaceae</taxon>
        <taxon>Russula</taxon>
    </lineage>
</organism>
<sequence>MSSHHKSEAVRKRSIWESYAVLPPKTRLNISLALCAVAIAGIVISDRLEEAMPPPPKAAPKQS</sequence>
<evidence type="ECO:0000256" key="1">
    <source>
        <dbReference type="SAM" id="Phobius"/>
    </source>
</evidence>
<gene>
    <name evidence="2" type="ORF">DFH94DRAFT_692333</name>
</gene>
<proteinExistence type="predicted"/>
<evidence type="ECO:0000313" key="3">
    <source>
        <dbReference type="Proteomes" id="UP000759537"/>
    </source>
</evidence>
<keyword evidence="1" id="KW-0472">Membrane</keyword>
<keyword evidence="1" id="KW-1133">Transmembrane helix</keyword>
<name>A0A9P5T9T3_9AGAM</name>